<dbReference type="Proteomes" id="UP000594638">
    <property type="component" value="Unassembled WGS sequence"/>
</dbReference>
<sequence length="110" mass="12435">MWITSLHFAFRLLHVPFPFCFSFLFYAGSSLNYQAVKVKFKILLSAIGLYRSDPKLLLSWHSRTHLANVAKESQEADHVEVPVVSLSTGKELRLGCFGQAHTAQDKRGVK</sequence>
<organism evidence="2 3">
    <name type="scientific">Olea europaea subsp. europaea</name>
    <dbReference type="NCBI Taxonomy" id="158383"/>
    <lineage>
        <taxon>Eukaryota</taxon>
        <taxon>Viridiplantae</taxon>
        <taxon>Streptophyta</taxon>
        <taxon>Embryophyta</taxon>
        <taxon>Tracheophyta</taxon>
        <taxon>Spermatophyta</taxon>
        <taxon>Magnoliopsida</taxon>
        <taxon>eudicotyledons</taxon>
        <taxon>Gunneridae</taxon>
        <taxon>Pentapetalae</taxon>
        <taxon>asterids</taxon>
        <taxon>lamiids</taxon>
        <taxon>Lamiales</taxon>
        <taxon>Oleaceae</taxon>
        <taxon>Oleeae</taxon>
        <taxon>Olea</taxon>
    </lineage>
</organism>
<protein>
    <submittedName>
        <fullName evidence="2">Uncharacterized protein</fullName>
    </submittedName>
</protein>
<keyword evidence="1" id="KW-0812">Transmembrane</keyword>
<evidence type="ECO:0000256" key="1">
    <source>
        <dbReference type="SAM" id="Phobius"/>
    </source>
</evidence>
<keyword evidence="1" id="KW-1133">Transmembrane helix</keyword>
<comment type="caution">
    <text evidence="2">The sequence shown here is derived from an EMBL/GenBank/DDBJ whole genome shotgun (WGS) entry which is preliminary data.</text>
</comment>
<evidence type="ECO:0000313" key="2">
    <source>
        <dbReference type="EMBL" id="CAA2969188.1"/>
    </source>
</evidence>
<keyword evidence="1" id="KW-0472">Membrane</keyword>
<dbReference type="Gramene" id="OE9A101077T1">
    <property type="protein sequence ID" value="OE9A101077C1"/>
    <property type="gene ID" value="OE9A101077"/>
</dbReference>
<keyword evidence="3" id="KW-1185">Reference proteome</keyword>
<proteinExistence type="predicted"/>
<accession>A0A8S0QTB9</accession>
<name>A0A8S0QTB9_OLEEU</name>
<reference evidence="2 3" key="1">
    <citation type="submission" date="2019-12" db="EMBL/GenBank/DDBJ databases">
        <authorList>
            <person name="Alioto T."/>
            <person name="Alioto T."/>
            <person name="Gomez Garrido J."/>
        </authorList>
    </citation>
    <scope>NUCLEOTIDE SEQUENCE [LARGE SCALE GENOMIC DNA]</scope>
</reference>
<feature type="transmembrane region" description="Helical" evidence="1">
    <location>
        <begin position="12"/>
        <end position="33"/>
    </location>
</feature>
<gene>
    <name evidence="2" type="ORF">OLEA9_A101077</name>
</gene>
<evidence type="ECO:0000313" key="3">
    <source>
        <dbReference type="Proteomes" id="UP000594638"/>
    </source>
</evidence>
<dbReference type="EMBL" id="CACTIH010001933">
    <property type="protein sequence ID" value="CAA2969188.1"/>
    <property type="molecule type" value="Genomic_DNA"/>
</dbReference>
<dbReference type="AlphaFoldDB" id="A0A8S0QTB9"/>